<organism evidence="3 4">
    <name type="scientific">Sporosarcina thermotolerans</name>
    <dbReference type="NCBI Taxonomy" id="633404"/>
    <lineage>
        <taxon>Bacteria</taxon>
        <taxon>Bacillati</taxon>
        <taxon>Bacillota</taxon>
        <taxon>Bacilli</taxon>
        <taxon>Bacillales</taxon>
        <taxon>Caryophanaceae</taxon>
        <taxon>Sporosarcina</taxon>
    </lineage>
</organism>
<feature type="signal peptide" evidence="2">
    <location>
        <begin position="1"/>
        <end position="26"/>
    </location>
</feature>
<keyword evidence="2" id="KW-0732">Signal</keyword>
<keyword evidence="4" id="KW-1185">Reference proteome</keyword>
<dbReference type="Gene3D" id="3.40.50.880">
    <property type="match status" value="1"/>
</dbReference>
<keyword evidence="1" id="KW-0472">Membrane</keyword>
<feature type="chain" id="PRO_5043880513" evidence="2">
    <location>
        <begin position="27"/>
        <end position="806"/>
    </location>
</feature>
<dbReference type="Proteomes" id="UP001271648">
    <property type="component" value="Unassembled WGS sequence"/>
</dbReference>
<feature type="transmembrane region" description="Helical" evidence="1">
    <location>
        <begin position="403"/>
        <end position="423"/>
    </location>
</feature>
<dbReference type="SUPFAM" id="SSF52317">
    <property type="entry name" value="Class I glutamine amidotransferase-like"/>
    <property type="match status" value="1"/>
</dbReference>
<evidence type="ECO:0000256" key="1">
    <source>
        <dbReference type="SAM" id="Phobius"/>
    </source>
</evidence>
<dbReference type="RefSeq" id="WP_317940172.1">
    <property type="nucleotide sequence ID" value="NZ_JAUBDJ010000001.1"/>
</dbReference>
<dbReference type="AlphaFoldDB" id="A0AAW9A511"/>
<name>A0AAW9A511_9BACL</name>
<protein>
    <submittedName>
        <fullName evidence="3">Uncharacterized protein</fullName>
    </submittedName>
</protein>
<accession>A0AAW9A511</accession>
<proteinExistence type="predicted"/>
<evidence type="ECO:0000313" key="4">
    <source>
        <dbReference type="Proteomes" id="UP001271648"/>
    </source>
</evidence>
<gene>
    <name evidence="3" type="ORF">QTL97_02925</name>
</gene>
<feature type="transmembrane region" description="Helical" evidence="1">
    <location>
        <begin position="374"/>
        <end position="394"/>
    </location>
</feature>
<sequence>MWKRQIGIILTLMALCLFLPTIHAMAAPELKVKVSAGFDGKAKYGKGAPITIEIENSGTSSFNGDLIIDTQQSYESGVGEVFPLNIGAGETKTVTFINSKMFDFNMYGMNTKSIFFYEGGWKQGKEIAHKGSQQITVAMYHEDTKIITAFTDNIDRLSALKGMRLTNYPNVQMIDASKIASVKLPDESAGWGPTDTIIIDEYPIADMTTAEQEALLNWVRSGGVIIFGGSDHLTVESGVFADYLPLTQTTSTTIGPEAFIIWTGIEGFDKEVTIAQSELNADAKVIYADGPHILAASKPLGKGMVVQTSFSLGDEPFSKMHGAHTVWKKLLDTVDQSMMTGGMMPYYNDPVESLRWTIGNSNELFPSFKVSAPLLFGVILIYIVIIIPILYLVLKRKDKREHAWWIIPAISVAVSVFIFAYGARDRIGQAQIQQTSVFDVSGDGTLTGYFVESILTNKAGDFVFSVPLETTLSTYTPYSMGSIFGPSRMSTNSHKRAILEKDATGSKLSLRDIGYWDVASVYGQTTLDLKGNYDVKLTVKDKQLTGEITNNFPFPLKDVAIWSGNKQIEIGDLGPGETLKVNETLTTSTLLPKRSVSNVYSGQMPVNTDELMEMRKRGLMSFSGDFINSQSKPAIIGYADTQLIPVKLEKIKATTDALTMITQPFTPKIEFSDSFTMDAEMMEMKLLSEKYNMEPHLTGYPGNMYYFDEESYVQTWKIPEEYMGNGFHWKSADISKIQHQLYNLSIFNQTTQQFEQLKSERKQTIDSIRPYLSENGELKFHLEFTGGQRGIEAQAPEIKLHGEVKK</sequence>
<evidence type="ECO:0000313" key="3">
    <source>
        <dbReference type="EMBL" id="MDW0115895.1"/>
    </source>
</evidence>
<evidence type="ECO:0000256" key="2">
    <source>
        <dbReference type="SAM" id="SignalP"/>
    </source>
</evidence>
<dbReference type="EMBL" id="JAUBDJ010000001">
    <property type="protein sequence ID" value="MDW0115895.1"/>
    <property type="molecule type" value="Genomic_DNA"/>
</dbReference>
<reference evidence="3 4" key="1">
    <citation type="submission" date="2023-06" db="EMBL/GenBank/DDBJ databases">
        <title>Sporosarcina sp. nov., isolated from Korean traditional fermented seafood 'Jeotgal'.</title>
        <authorList>
            <person name="Yang A.I."/>
            <person name="Shin N.-R."/>
        </authorList>
    </citation>
    <scope>NUCLEOTIDE SEQUENCE [LARGE SCALE GENOMIC DNA]</scope>
    <source>
        <strain evidence="3 4">KCTC43456</strain>
    </source>
</reference>
<comment type="caution">
    <text evidence="3">The sequence shown here is derived from an EMBL/GenBank/DDBJ whole genome shotgun (WGS) entry which is preliminary data.</text>
</comment>
<keyword evidence="1" id="KW-1133">Transmembrane helix</keyword>
<keyword evidence="1" id="KW-0812">Transmembrane</keyword>
<dbReference type="InterPro" id="IPR029062">
    <property type="entry name" value="Class_I_gatase-like"/>
</dbReference>